<dbReference type="Proteomes" id="UP000070501">
    <property type="component" value="Unassembled WGS sequence"/>
</dbReference>
<dbReference type="EMBL" id="KQ964250">
    <property type="protein sequence ID" value="KXJ91292.1"/>
    <property type="molecule type" value="Genomic_DNA"/>
</dbReference>
<dbReference type="STRING" id="196109.A0A136J2A5"/>
<gene>
    <name evidence="2" type="ORF">Micbo1qcDRAFT_233821</name>
</gene>
<keyword evidence="3" id="KW-1185">Reference proteome</keyword>
<accession>A0A136J2A5</accession>
<keyword evidence="1" id="KW-1133">Transmembrane helix</keyword>
<sequence length="262" mass="29180">MAYRPVHRQWRTPKRVFYIPLIFELGAMVALLILFGIAQPDLFRTQLWRAGADLGFNSSPVLILYAYANHEPLPQIPFVWSPMITNFNVAISIISLFVMIVKLITFIMHVWFPIICTFSYLALSALYATSVYGQAGPDHLDPDVPSSVAWYIAKPCTVAANESVQSSCRVAKGTFATTVFMLAICVFNLGYGIYSMLPNELDNVVQDSDDEDSPSYGKGGAASSKVWEMSAIPPTPRTATMPYTPRTMAFNTLDRKLPLRGY</sequence>
<organism evidence="2 3">
    <name type="scientific">Microdochium bolleyi</name>
    <dbReference type="NCBI Taxonomy" id="196109"/>
    <lineage>
        <taxon>Eukaryota</taxon>
        <taxon>Fungi</taxon>
        <taxon>Dikarya</taxon>
        <taxon>Ascomycota</taxon>
        <taxon>Pezizomycotina</taxon>
        <taxon>Sordariomycetes</taxon>
        <taxon>Xylariomycetidae</taxon>
        <taxon>Xylariales</taxon>
        <taxon>Microdochiaceae</taxon>
        <taxon>Microdochium</taxon>
    </lineage>
</organism>
<dbReference type="OrthoDB" id="5352400at2759"/>
<evidence type="ECO:0000313" key="3">
    <source>
        <dbReference type="Proteomes" id="UP000070501"/>
    </source>
</evidence>
<feature type="transmembrane region" description="Helical" evidence="1">
    <location>
        <begin position="175"/>
        <end position="194"/>
    </location>
</feature>
<evidence type="ECO:0000313" key="2">
    <source>
        <dbReference type="EMBL" id="KXJ91292.1"/>
    </source>
</evidence>
<feature type="transmembrane region" description="Helical" evidence="1">
    <location>
        <begin position="80"/>
        <end position="101"/>
    </location>
</feature>
<keyword evidence="1" id="KW-0472">Membrane</keyword>
<keyword evidence="1" id="KW-0812">Transmembrane</keyword>
<dbReference type="AlphaFoldDB" id="A0A136J2A5"/>
<evidence type="ECO:0000256" key="1">
    <source>
        <dbReference type="SAM" id="Phobius"/>
    </source>
</evidence>
<protein>
    <submittedName>
        <fullName evidence="2">Uncharacterized protein</fullName>
    </submittedName>
</protein>
<reference evidence="3" key="1">
    <citation type="submission" date="2016-02" db="EMBL/GenBank/DDBJ databases">
        <title>Draft genome sequence of Microdochium bolleyi, a fungal endophyte of beachgrass.</title>
        <authorList>
            <consortium name="DOE Joint Genome Institute"/>
            <person name="David A.S."/>
            <person name="May G."/>
            <person name="Haridas S."/>
            <person name="Lim J."/>
            <person name="Wang M."/>
            <person name="Labutti K."/>
            <person name="Lipzen A."/>
            <person name="Barry K."/>
            <person name="Grigoriev I.V."/>
        </authorList>
    </citation>
    <scope>NUCLEOTIDE SEQUENCE [LARGE SCALE GENOMIC DNA]</scope>
    <source>
        <strain evidence="3">J235TASD1</strain>
    </source>
</reference>
<name>A0A136J2A5_9PEZI</name>
<feature type="transmembrane region" description="Helical" evidence="1">
    <location>
        <begin position="16"/>
        <end position="38"/>
    </location>
</feature>
<proteinExistence type="predicted"/>
<feature type="transmembrane region" description="Helical" evidence="1">
    <location>
        <begin position="108"/>
        <end position="128"/>
    </location>
</feature>
<dbReference type="InParanoid" id="A0A136J2A5"/>